<protein>
    <submittedName>
        <fullName evidence="2">Uncharacterized protein</fullName>
    </submittedName>
</protein>
<name>A0AAN6WNF5_9PEZI</name>
<dbReference type="EMBL" id="MU864463">
    <property type="protein sequence ID" value="KAK4185054.1"/>
    <property type="molecule type" value="Genomic_DNA"/>
</dbReference>
<organism evidence="2 3">
    <name type="scientific">Podospora australis</name>
    <dbReference type="NCBI Taxonomy" id="1536484"/>
    <lineage>
        <taxon>Eukaryota</taxon>
        <taxon>Fungi</taxon>
        <taxon>Dikarya</taxon>
        <taxon>Ascomycota</taxon>
        <taxon>Pezizomycotina</taxon>
        <taxon>Sordariomycetes</taxon>
        <taxon>Sordariomycetidae</taxon>
        <taxon>Sordariales</taxon>
        <taxon>Podosporaceae</taxon>
        <taxon>Podospora</taxon>
    </lineage>
</organism>
<evidence type="ECO:0000313" key="2">
    <source>
        <dbReference type="EMBL" id="KAK4185054.1"/>
    </source>
</evidence>
<evidence type="ECO:0000256" key="1">
    <source>
        <dbReference type="SAM" id="MobiDB-lite"/>
    </source>
</evidence>
<comment type="caution">
    <text evidence="2">The sequence shown here is derived from an EMBL/GenBank/DDBJ whole genome shotgun (WGS) entry which is preliminary data.</text>
</comment>
<dbReference type="AlphaFoldDB" id="A0AAN6WNF5"/>
<sequence>MVWRQNEEAPRPASSTSNGVGVSREDGGRWPISRLQQRRMAGISGEIWNSARVIAACNVPGYTTLYKAIDEARTHGGLFGKEGKLPHLERLMTMPGSDFGSTQMQYYFTPDVKVAEYYAGYAKRRAEFASVKEMIWHCRQKKSLPKHLRRYQSALLIIGSAARRPNNVYSRLSSWEDITEDFLLKLGPDGNMAADGRIAIQFVFSYDNGGTDWLRENGARDMKVFDWPQPELEHLISESSFDWV</sequence>
<gene>
    <name evidence="2" type="ORF">QBC35DRAFT_517164</name>
</gene>
<proteinExistence type="predicted"/>
<feature type="compositionally biased region" description="Basic and acidic residues" evidence="1">
    <location>
        <begin position="1"/>
        <end position="10"/>
    </location>
</feature>
<reference evidence="2" key="2">
    <citation type="submission" date="2023-05" db="EMBL/GenBank/DDBJ databases">
        <authorList>
            <consortium name="Lawrence Berkeley National Laboratory"/>
            <person name="Steindorff A."/>
            <person name="Hensen N."/>
            <person name="Bonometti L."/>
            <person name="Westerberg I."/>
            <person name="Brannstrom I.O."/>
            <person name="Guillou S."/>
            <person name="Cros-Aarteil S."/>
            <person name="Calhoun S."/>
            <person name="Haridas S."/>
            <person name="Kuo A."/>
            <person name="Mondo S."/>
            <person name="Pangilinan J."/>
            <person name="Riley R."/>
            <person name="Labutti K."/>
            <person name="Andreopoulos B."/>
            <person name="Lipzen A."/>
            <person name="Chen C."/>
            <person name="Yanf M."/>
            <person name="Daum C."/>
            <person name="Ng V."/>
            <person name="Clum A."/>
            <person name="Ohm R."/>
            <person name="Martin F."/>
            <person name="Silar P."/>
            <person name="Natvig D."/>
            <person name="Lalanne C."/>
            <person name="Gautier V."/>
            <person name="Ament-Velasquez S.L."/>
            <person name="Kruys A."/>
            <person name="Hutchinson M.I."/>
            <person name="Powell A.J."/>
            <person name="Barry K."/>
            <person name="Miller A.N."/>
            <person name="Grigoriev I.V."/>
            <person name="Debuchy R."/>
            <person name="Gladieux P."/>
            <person name="Thoren M.H."/>
            <person name="Johannesson H."/>
        </authorList>
    </citation>
    <scope>NUCLEOTIDE SEQUENCE</scope>
    <source>
        <strain evidence="2">PSN309</strain>
    </source>
</reference>
<feature type="region of interest" description="Disordered" evidence="1">
    <location>
        <begin position="1"/>
        <end position="28"/>
    </location>
</feature>
<dbReference type="Proteomes" id="UP001302126">
    <property type="component" value="Unassembled WGS sequence"/>
</dbReference>
<keyword evidence="3" id="KW-1185">Reference proteome</keyword>
<accession>A0AAN6WNF5</accession>
<reference evidence="2" key="1">
    <citation type="journal article" date="2023" name="Mol. Phylogenet. Evol.">
        <title>Genome-scale phylogeny and comparative genomics of the fungal order Sordariales.</title>
        <authorList>
            <person name="Hensen N."/>
            <person name="Bonometti L."/>
            <person name="Westerberg I."/>
            <person name="Brannstrom I.O."/>
            <person name="Guillou S."/>
            <person name="Cros-Aarteil S."/>
            <person name="Calhoun S."/>
            <person name="Haridas S."/>
            <person name="Kuo A."/>
            <person name="Mondo S."/>
            <person name="Pangilinan J."/>
            <person name="Riley R."/>
            <person name="LaButti K."/>
            <person name="Andreopoulos B."/>
            <person name="Lipzen A."/>
            <person name="Chen C."/>
            <person name="Yan M."/>
            <person name="Daum C."/>
            <person name="Ng V."/>
            <person name="Clum A."/>
            <person name="Steindorff A."/>
            <person name="Ohm R.A."/>
            <person name="Martin F."/>
            <person name="Silar P."/>
            <person name="Natvig D.O."/>
            <person name="Lalanne C."/>
            <person name="Gautier V."/>
            <person name="Ament-Velasquez S.L."/>
            <person name="Kruys A."/>
            <person name="Hutchinson M.I."/>
            <person name="Powell A.J."/>
            <person name="Barry K."/>
            <person name="Miller A.N."/>
            <person name="Grigoriev I.V."/>
            <person name="Debuchy R."/>
            <person name="Gladieux P."/>
            <person name="Hiltunen Thoren M."/>
            <person name="Johannesson H."/>
        </authorList>
    </citation>
    <scope>NUCLEOTIDE SEQUENCE</scope>
    <source>
        <strain evidence="2">PSN309</strain>
    </source>
</reference>
<evidence type="ECO:0000313" key="3">
    <source>
        <dbReference type="Proteomes" id="UP001302126"/>
    </source>
</evidence>